<organism evidence="8 9">
    <name type="scientific">Halomonas alkalicola</name>
    <dbReference type="NCBI Taxonomy" id="1930622"/>
    <lineage>
        <taxon>Bacteria</taxon>
        <taxon>Pseudomonadati</taxon>
        <taxon>Pseudomonadota</taxon>
        <taxon>Gammaproteobacteria</taxon>
        <taxon>Oceanospirillales</taxon>
        <taxon>Halomonadaceae</taxon>
        <taxon>Halomonas</taxon>
    </lineage>
</organism>
<evidence type="ECO:0000259" key="7">
    <source>
        <dbReference type="Pfam" id="PF00669"/>
    </source>
</evidence>
<accession>A0ABY9H3A2</accession>
<dbReference type="SUPFAM" id="SSF64518">
    <property type="entry name" value="Phase 1 flagellin"/>
    <property type="match status" value="1"/>
</dbReference>
<dbReference type="EMBL" id="CP131913">
    <property type="protein sequence ID" value="WLI72947.1"/>
    <property type="molecule type" value="Genomic_DNA"/>
</dbReference>
<comment type="similarity">
    <text evidence="3">Belongs to the bacterial flagellin family.</text>
</comment>
<comment type="subcellular location">
    <subcellularLocation>
        <location evidence="1">Bacterial flagellum</location>
    </subcellularLocation>
    <subcellularLocation>
        <location evidence="2">Secreted</location>
    </subcellularLocation>
</comment>
<proteinExistence type="inferred from homology"/>
<keyword evidence="9" id="KW-1185">Reference proteome</keyword>
<dbReference type="Gene3D" id="1.20.1330.10">
    <property type="entry name" value="f41 fragment of flagellin, N-terminal domain"/>
    <property type="match status" value="1"/>
</dbReference>
<evidence type="ECO:0000256" key="1">
    <source>
        <dbReference type="ARBA" id="ARBA00004365"/>
    </source>
</evidence>
<dbReference type="InterPro" id="IPR001492">
    <property type="entry name" value="Flagellin"/>
</dbReference>
<feature type="domain" description="Flagellin N-terminal" evidence="7">
    <location>
        <begin position="4"/>
        <end position="140"/>
    </location>
</feature>
<keyword evidence="8" id="KW-0282">Flagellum</keyword>
<evidence type="ECO:0000256" key="5">
    <source>
        <dbReference type="ARBA" id="ARBA00023143"/>
    </source>
</evidence>
<dbReference type="PANTHER" id="PTHR42792:SF2">
    <property type="entry name" value="FLAGELLIN"/>
    <property type="match status" value="1"/>
</dbReference>
<name>A0ABY9H3A2_9GAMM</name>
<dbReference type="RefSeq" id="WP_305500142.1">
    <property type="nucleotide sequence ID" value="NZ_CP131913.1"/>
</dbReference>
<evidence type="ECO:0000313" key="9">
    <source>
        <dbReference type="Proteomes" id="UP001235344"/>
    </source>
</evidence>
<reference evidence="8 9" key="1">
    <citation type="submission" date="2023-08" db="EMBL/GenBank/DDBJ databases">
        <title>Transcriptome Analysis of Halomonas alkalicola CICC 11012s to Identify the Genes Involved in Alkaline Tolerances.</title>
        <authorList>
            <person name="Zhai L."/>
        </authorList>
    </citation>
    <scope>NUCLEOTIDE SEQUENCE [LARGE SCALE GENOMIC DNA]</scope>
    <source>
        <strain evidence="8 9">CICC 11012s</strain>
    </source>
</reference>
<dbReference type="Gene3D" id="6.10.280.190">
    <property type="match status" value="1"/>
</dbReference>
<evidence type="ECO:0000256" key="2">
    <source>
        <dbReference type="ARBA" id="ARBA00004613"/>
    </source>
</evidence>
<evidence type="ECO:0000256" key="3">
    <source>
        <dbReference type="ARBA" id="ARBA00005709"/>
    </source>
</evidence>
<evidence type="ECO:0000256" key="6">
    <source>
        <dbReference type="SAM" id="Coils"/>
    </source>
</evidence>
<evidence type="ECO:0000256" key="4">
    <source>
        <dbReference type="ARBA" id="ARBA00022525"/>
    </source>
</evidence>
<dbReference type="PANTHER" id="PTHR42792">
    <property type="entry name" value="FLAGELLIN"/>
    <property type="match status" value="1"/>
</dbReference>
<keyword evidence="8" id="KW-0969">Cilium</keyword>
<keyword evidence="6" id="KW-0175">Coiled coil</keyword>
<dbReference type="Gene3D" id="2.170.280.10">
    <property type="entry name" value="f41 fragment of flagellin, middle domain"/>
    <property type="match status" value="1"/>
</dbReference>
<sequence length="338" mass="35566">MSVINTNTTSMIGQSNLNKSQNALQTSMERLSSGLRINSAKDDAAGQAIANRMTAQITGLAQAQRNANDGISLAQTAEGSLNQVNDNLQRIRELSVQAQNATNSEDDLKSIQDEIGQRLSEIDRISGETNFNGVEVLNTNQGLQIQVGANDGEVISVNLQTINASTLGLSSFDITKPTVSSENLSDAIADAGTVDKTIDAQLQANSFTPAAGPADTLDAVFAKNDGTGDLVARAEDGQYYNLERNAVTEEWVWDSSSAAVDAADVDTSQEITDLPIKIAGNQGTLNSSGTAGTLADGTTTFEIQPGALFLRNDVAGEEYAALGNDGNYYAVDLTFTTT</sequence>
<gene>
    <name evidence="8" type="ORF">B6N23_14480</name>
</gene>
<keyword evidence="5" id="KW-0975">Bacterial flagellum</keyword>
<keyword evidence="4" id="KW-0964">Secreted</keyword>
<dbReference type="PRINTS" id="PR00207">
    <property type="entry name" value="FLAGELLIN"/>
</dbReference>
<dbReference type="Gene3D" id="2.30.220.10">
    <property type="entry name" value="f41 fragment of flagellin, C-terminal domain"/>
    <property type="match status" value="1"/>
</dbReference>
<dbReference type="InterPro" id="IPR001029">
    <property type="entry name" value="Flagellin_N"/>
</dbReference>
<keyword evidence="8" id="KW-0966">Cell projection</keyword>
<dbReference type="Proteomes" id="UP001235344">
    <property type="component" value="Chromosome"/>
</dbReference>
<feature type="coiled-coil region" evidence="6">
    <location>
        <begin position="74"/>
        <end position="101"/>
    </location>
</feature>
<protein>
    <submittedName>
        <fullName evidence="8">Flagellin FliC</fullName>
    </submittedName>
</protein>
<evidence type="ECO:0000313" key="8">
    <source>
        <dbReference type="EMBL" id="WLI72947.1"/>
    </source>
</evidence>
<dbReference type="Pfam" id="PF00669">
    <property type="entry name" value="Flagellin_N"/>
    <property type="match status" value="1"/>
</dbReference>